<name>A0A1I3LLA9_9RHOB</name>
<evidence type="ECO:0000313" key="2">
    <source>
        <dbReference type="Proteomes" id="UP000199630"/>
    </source>
</evidence>
<dbReference type="InterPro" id="IPR045516">
    <property type="entry name" value="DUF6477"/>
</dbReference>
<keyword evidence="2" id="KW-1185">Reference proteome</keyword>
<protein>
    <submittedName>
        <fullName evidence="1">Uncharacterized protein</fullName>
    </submittedName>
</protein>
<accession>A0A1I3LLA9</accession>
<evidence type="ECO:0000313" key="1">
    <source>
        <dbReference type="EMBL" id="SFI85320.1"/>
    </source>
</evidence>
<dbReference type="EMBL" id="FORH01000001">
    <property type="protein sequence ID" value="SFI85320.1"/>
    <property type="molecule type" value="Genomic_DNA"/>
</dbReference>
<organism evidence="1 2">
    <name type="scientific">Celeribacter neptunius</name>
    <dbReference type="NCBI Taxonomy" id="588602"/>
    <lineage>
        <taxon>Bacteria</taxon>
        <taxon>Pseudomonadati</taxon>
        <taxon>Pseudomonadota</taxon>
        <taxon>Alphaproteobacteria</taxon>
        <taxon>Rhodobacterales</taxon>
        <taxon>Roseobacteraceae</taxon>
        <taxon>Celeribacter</taxon>
    </lineage>
</organism>
<reference evidence="2" key="1">
    <citation type="submission" date="2016-10" db="EMBL/GenBank/DDBJ databases">
        <authorList>
            <person name="Varghese N."/>
            <person name="Submissions S."/>
        </authorList>
    </citation>
    <scope>NUCLEOTIDE SEQUENCE [LARGE SCALE GENOMIC DNA]</scope>
    <source>
        <strain evidence="2">DSM 26471</strain>
    </source>
</reference>
<dbReference type="Proteomes" id="UP000199630">
    <property type="component" value="Unassembled WGS sequence"/>
</dbReference>
<sequence length="109" mass="12089">MTAPPMPGSLSTLNALRRPRLLVRAACFGLGTYNRNRDLRVRLHLQTLPSPQRALSLLIEEEARCEAGRRAGDTDYNVRQHVELLIALMGEARGLLRHSTSSAETSTHS</sequence>
<dbReference type="RefSeq" id="WP_245781101.1">
    <property type="nucleotide sequence ID" value="NZ_FORH01000001.1"/>
</dbReference>
<gene>
    <name evidence="1" type="ORF">SAMN04487991_1068</name>
</gene>
<dbReference type="Pfam" id="PF20083">
    <property type="entry name" value="DUF6477"/>
    <property type="match status" value="1"/>
</dbReference>
<proteinExistence type="predicted"/>
<dbReference type="AlphaFoldDB" id="A0A1I3LLA9"/>
<dbReference type="STRING" id="588602.SAMN04487991_1068"/>